<dbReference type="InterPro" id="IPR056809">
    <property type="entry name" value="HEAT_GCN1_fung"/>
</dbReference>
<name>A0A0B7NVI2_9FUNG</name>
<dbReference type="InterPro" id="IPR000357">
    <property type="entry name" value="HEAT"/>
</dbReference>
<dbReference type="STRING" id="35722.A0A0B7NVI2"/>
<dbReference type="SMART" id="SM01349">
    <property type="entry name" value="TOG"/>
    <property type="match status" value="1"/>
</dbReference>
<dbReference type="Pfam" id="PF23271">
    <property type="entry name" value="HEAT_GCN1"/>
    <property type="match status" value="1"/>
</dbReference>
<dbReference type="PANTHER" id="PTHR23346:SF7">
    <property type="entry name" value="STALLED RIBOSOME SENSOR GCN1"/>
    <property type="match status" value="1"/>
</dbReference>
<sequence length="2411" mass="264381">MTEPQENTGELGWPEFIKTRAVTSITSSGVSDRLDFLNHSLLIRLRRKDLPVEALGPLLHLMFLTISRYNDRASRMAIIEVIKELNNWNAPVLQKAFVPVIAREAEKFGKRNSAGECVSPASSRLILLNWVNVLVTCVLKEVSVETAKTNALFSTILNAQAVLIDSLVDDSRKSIGKSAVADVRRTIRLNASAIPVLIDVALANAQTCTPSYKNAVLIGTIVDVGLRLKTRSDGKAMIEKAEPCLTEYYLKNVVSSRTAVHPAALDAFNDFITQIITKDKFEADYLPVLDKMMLRSPEVVLLALAHITPAFSFDPSTVFASKWLDPLVNHLRSTSPTTVKGAKALWEALAVACHETDSLIKVTESVTKLLTSGKVNSWEHRVIMYNALSSLAQAADPAVSQKALEGYLNMLAKEAHEQAMAAAVDGVGRHLTVLIYNDEFCLAHKEFVDKAVKTSADGLSAGKPLARKRWANAVGTMVWDHKDSTSATLSASIVKYLQALFKTFNQIVDKPLMWKEGPVEAYIMIAIISGRIQHWPSVPQPALDLLKTQKYPSQLLISQPKPSYLLWDRIYTKALSAEEGLWLVRAVTSVFREETQDSLEKTGAGHLAAQAFVWIITSHPAHTVRKTAYQYVSSIAATEPIKLGHFIKKAVRQWLLDIEHNAKDSTAVSAVNVDTFVKDAATYRLAAVLNAITSYDQGLAESTKGVELIDMMVLAHHEYIASPTNKYNWITLVQRAGLDPGKLVRDKACMILDILKSTLAARKESELFYKAALSAISTMAFISPDAIPEFIELASENLAPALTKDIGDLESQIWKCPADTAFVDVLKKDKKGSRKSKQDDDWEEDVRTELAKKKGVAVKLNKEEQLAVSTQLKKEAVIRANVQSVFEKVALGLDVIRALVAGNAQGVDEYLVDLVHMLLDAGKHNVGLLVGDELADTYRQLGDCIAEDIRPIRDAIALAGLRCNKVHPIPSRWLDEPLGALVSRVLYRLRYITEGRSLSPSSFGYVFPILYQVIEQGAIECNNKNDEAAQEQIVMALDVIGFHCALGDSLTMPRQEMLEILLRSIKEYPACNKAAKTSLVALCEAMADSVSRDEINTLLQGLLSGEVLVRTAALQGLELLDLTDIDYSPELWVACHDDNESNAELAKQQWEDNAMDVDEDFRGQLLAYIVSDSHYVRQAASKALAQAVEEYPETVYDTLQAIYARYKQLAAPLDPEYDEYGMVIPETLDRADPWEARVGLALTLKALAPFMQLDNAAGFCKFLINDQALGDRNEQVRKQMLAAGLAVINAYGKVDVEEFLDTFEHYLNSPSDNSDVQDHIRQAAVILYGGAAGYLSPGDEKVSTAVEKLIETLDTPSETVQSAVADCLPPLIKMCKDEVPRLIKALLNKLFKGEKYAHRRGAAYGLAGVVKGRGITALKECNVMNNLKDAIDNKRAYEYRQGALFAFETLSSTLGRLFEPYIIQIIPLLLVSSSDANMDVREASSDAARVIMSKISGHCVKLILPSILEGLDERQWRTKKASVELLGSMAYCAPKQLSVSLPNIIPRISEVLADTHSQVQAAANRSLQLFGEVISNPEIQELVPVLLKALCDPNSKTAPALSALLQTSFVHYIDPPSLALVMPILERGLRERTTEIKTKSAQIVGNMASLTDQKDLVPYLGIILPGLNQVLVDPVPAARGTAAKALGALVEKLGEENFPGLVLDLLDTLKTDSGGVDRQGAAQGLSEVLAGLGLERLDGLLPEIISNADSPRAYVREGFISLLIYLPATFGARFQPYLGRIIPPILMGLADESEYVRDASLRAGRMIVTNYAVKAVDLLLPELEKGLFDSKWRIRQSSVQLVGELLFRITGITSKNSDMALGNVEELGDDDADAIHDDYGSETKKKQLVEVLGKERRDRILAALYIVRQDASGVVRQASLQVWKVLVANTPRTLKDIMPVMIAMIIKTLSSDDFEQRAVAGRTLSEIVQKLGEGILPEILPILQDGMASDDQDIRLGVTVAFSEIMASAGKLQVMDFADQITPVIRKALCDPSEEVREAAAQAFDTLHQNVGARAIDDILPSLLVKLESSDESSAYALSALKEIMSVRSNVVFPVLIPTLITVPISAFNARALASLVTVAGRALNARLTAILEALVQTLMAETDPETIDALKATTEAFLLSVSDEDGLHTLTVTLMEYVRDDNPVMRKIACDITAQFFAESELDTTYYVADWIHLLMLLLDDPSKDVIQSAWNALSAVTKSLPKEEYEELVAPTRRALTTIGVAGVDIAGFCLPKGISCVLPIFLQGLMYGSTDVREQSALAIGDLIERTSAVALKPFVTQITGPLIRILGDRYPAEVKAAILQTLDLMLNKVPMHLKLFLPQLQRTFVKSYSDSTSDVVRQRAAAALKALSTLQPRVDPAVAEILQNENL</sequence>
<feature type="repeat" description="HEAT" evidence="4">
    <location>
        <begin position="1663"/>
        <end position="1701"/>
    </location>
</feature>
<dbReference type="Pfam" id="PF02985">
    <property type="entry name" value="HEAT"/>
    <property type="match status" value="1"/>
</dbReference>
<dbReference type="InterPro" id="IPR021133">
    <property type="entry name" value="HEAT_type_2"/>
</dbReference>
<protein>
    <recommendedName>
        <fullName evidence="3">eIF-2-alpha kinase activator GCN1</fullName>
    </recommendedName>
</protein>
<dbReference type="PANTHER" id="PTHR23346">
    <property type="entry name" value="TRANSLATIONAL ACTIVATOR GCN1-RELATED"/>
    <property type="match status" value="1"/>
</dbReference>
<dbReference type="InterPro" id="IPR056810">
    <property type="entry name" value="GNC1-like_N"/>
</dbReference>
<dbReference type="InterPro" id="IPR011989">
    <property type="entry name" value="ARM-like"/>
</dbReference>
<dbReference type="InterPro" id="IPR034085">
    <property type="entry name" value="TOG"/>
</dbReference>
<evidence type="ECO:0000256" key="2">
    <source>
        <dbReference type="ARBA" id="ARBA00022737"/>
    </source>
</evidence>
<keyword evidence="7" id="KW-1185">Reference proteome</keyword>
<dbReference type="Pfam" id="PF24916">
    <property type="entry name" value="HEAT_GCN1_fung"/>
    <property type="match status" value="1"/>
</dbReference>
<reference evidence="6 7" key="1">
    <citation type="submission" date="2014-09" db="EMBL/GenBank/DDBJ databases">
        <authorList>
            <person name="Ellenberger Sabrina"/>
        </authorList>
    </citation>
    <scope>NUCLEOTIDE SEQUENCE [LARGE SCALE GENOMIC DNA]</scope>
    <source>
        <strain evidence="6 7">CBS 412.66</strain>
    </source>
</reference>
<organism evidence="6 7">
    <name type="scientific">Parasitella parasitica</name>
    <dbReference type="NCBI Taxonomy" id="35722"/>
    <lineage>
        <taxon>Eukaryota</taxon>
        <taxon>Fungi</taxon>
        <taxon>Fungi incertae sedis</taxon>
        <taxon>Mucoromycota</taxon>
        <taxon>Mucoromycotina</taxon>
        <taxon>Mucoromycetes</taxon>
        <taxon>Mucorales</taxon>
        <taxon>Mucorineae</taxon>
        <taxon>Mucoraceae</taxon>
        <taxon>Parasitella</taxon>
    </lineage>
</organism>
<dbReference type="GO" id="GO:0030295">
    <property type="term" value="F:protein kinase activator activity"/>
    <property type="evidence" value="ECO:0007669"/>
    <property type="project" value="UniProtKB-ARBA"/>
</dbReference>
<dbReference type="EMBL" id="LN734054">
    <property type="protein sequence ID" value="CEP19550.1"/>
    <property type="molecule type" value="Genomic_DNA"/>
</dbReference>
<dbReference type="GO" id="GO:0034198">
    <property type="term" value="P:cellular response to amino acid starvation"/>
    <property type="evidence" value="ECO:0007669"/>
    <property type="project" value="TreeGrafter"/>
</dbReference>
<dbReference type="FunFam" id="1.25.10.10:FF:000096">
    <property type="entry name" value="eIF-2-alpha kinase activator gcn1"/>
    <property type="match status" value="1"/>
</dbReference>
<comment type="similarity">
    <text evidence="1">Belongs to the GCN1 family.</text>
</comment>
<evidence type="ECO:0000313" key="6">
    <source>
        <dbReference type="EMBL" id="CEP19550.1"/>
    </source>
</evidence>
<dbReference type="FunFam" id="1.25.10.10:FF:000090">
    <property type="entry name" value="eIF-2-alpha kinase activator GCN1"/>
    <property type="match status" value="1"/>
</dbReference>
<proteinExistence type="inferred from homology"/>
<feature type="domain" description="TOG" evidence="5">
    <location>
        <begin position="1373"/>
        <end position="1603"/>
    </location>
</feature>
<dbReference type="Pfam" id="PF24993">
    <property type="entry name" value="GNC1_N"/>
    <property type="match status" value="1"/>
</dbReference>
<feature type="repeat" description="HEAT" evidence="4">
    <location>
        <begin position="2021"/>
        <end position="2058"/>
    </location>
</feature>
<dbReference type="InterPro" id="IPR022716">
    <property type="entry name" value="Gcn1_N"/>
</dbReference>
<dbReference type="GO" id="GO:0005829">
    <property type="term" value="C:cytosol"/>
    <property type="evidence" value="ECO:0007669"/>
    <property type="project" value="TreeGrafter"/>
</dbReference>
<dbReference type="Pfam" id="PF12074">
    <property type="entry name" value="Gcn1_N"/>
    <property type="match status" value="1"/>
</dbReference>
<accession>A0A0B7NVI2</accession>
<gene>
    <name evidence="6" type="primary">PARPA_13866.1 scaffold 47386</name>
</gene>
<dbReference type="Pfam" id="PF24987">
    <property type="entry name" value="HEAT_EF3_N"/>
    <property type="match status" value="2"/>
</dbReference>
<evidence type="ECO:0000313" key="7">
    <source>
        <dbReference type="Proteomes" id="UP000054107"/>
    </source>
</evidence>
<feature type="repeat" description="HEAT" evidence="4">
    <location>
        <begin position="1544"/>
        <end position="1582"/>
    </location>
</feature>
<dbReference type="SUPFAM" id="SSF48371">
    <property type="entry name" value="ARM repeat"/>
    <property type="match status" value="2"/>
</dbReference>
<evidence type="ECO:0000259" key="5">
    <source>
        <dbReference type="SMART" id="SM01349"/>
    </source>
</evidence>
<dbReference type="Gene3D" id="1.25.10.10">
    <property type="entry name" value="Leucine-rich Repeat Variant"/>
    <property type="match status" value="6"/>
</dbReference>
<dbReference type="InterPro" id="IPR057546">
    <property type="entry name" value="HEAT_GCN1"/>
</dbReference>
<dbReference type="Pfam" id="PF24984">
    <property type="entry name" value="HEAT_EF3_GNC1"/>
    <property type="match status" value="1"/>
</dbReference>
<dbReference type="GO" id="GO:1904688">
    <property type="term" value="P:regulation of cytoplasmic translational initiation"/>
    <property type="evidence" value="ECO:0007669"/>
    <property type="project" value="UniProtKB-ARBA"/>
</dbReference>
<dbReference type="InterPro" id="IPR016024">
    <property type="entry name" value="ARM-type_fold"/>
</dbReference>
<keyword evidence="2" id="KW-0677">Repeat</keyword>
<evidence type="ECO:0000256" key="4">
    <source>
        <dbReference type="PROSITE-ProRule" id="PRU00103"/>
    </source>
</evidence>
<dbReference type="Proteomes" id="UP000054107">
    <property type="component" value="Unassembled WGS sequence"/>
</dbReference>
<evidence type="ECO:0000256" key="3">
    <source>
        <dbReference type="ARBA" id="ARBA00072275"/>
    </source>
</evidence>
<evidence type="ECO:0000256" key="1">
    <source>
        <dbReference type="ARBA" id="ARBA00007366"/>
    </source>
</evidence>
<dbReference type="OrthoDB" id="5148094at2759"/>
<dbReference type="PROSITE" id="PS50077">
    <property type="entry name" value="HEAT_REPEAT"/>
    <property type="match status" value="3"/>
</dbReference>